<dbReference type="Proteomes" id="UP000274922">
    <property type="component" value="Unassembled WGS sequence"/>
</dbReference>
<evidence type="ECO:0000313" key="2">
    <source>
        <dbReference type="EMBL" id="RKP02017.1"/>
    </source>
</evidence>
<feature type="region of interest" description="Disordered" evidence="1">
    <location>
        <begin position="27"/>
        <end position="69"/>
    </location>
</feature>
<gene>
    <name evidence="2" type="ORF">CXG81DRAFT_18253</name>
</gene>
<dbReference type="EMBL" id="ML014154">
    <property type="protein sequence ID" value="RKP02017.1"/>
    <property type="molecule type" value="Genomic_DNA"/>
</dbReference>
<protein>
    <submittedName>
        <fullName evidence="2">Uncharacterized protein</fullName>
    </submittedName>
</protein>
<organism evidence="2 3">
    <name type="scientific">Caulochytrium protostelioides</name>
    <dbReference type="NCBI Taxonomy" id="1555241"/>
    <lineage>
        <taxon>Eukaryota</taxon>
        <taxon>Fungi</taxon>
        <taxon>Fungi incertae sedis</taxon>
        <taxon>Chytridiomycota</taxon>
        <taxon>Chytridiomycota incertae sedis</taxon>
        <taxon>Chytridiomycetes</taxon>
        <taxon>Caulochytriales</taxon>
        <taxon>Caulochytriaceae</taxon>
        <taxon>Caulochytrium</taxon>
    </lineage>
</organism>
<sequence length="261" mass="26963">MAATTMAELPPISGAYLASVLNSDPIPSSPLPAHPTGPHAHETGDTGAPRDANTCVASRTPPAPMNDPQASLFSDMYGAPSSRMKFEMSAFDALMLGETTGQDLASFPSQAYDAATSSTSGMHPPSGSGPHFFPPPAHPSSSHHHPHHQALPPMHHSSQGQQPAPTTMPHTTTAAGLAVQMPMPNYAPGASDLHVGMNMGMATMDVLQQMPVMNARRPDADAASDAGARVRDQYEQRVLGPAAADGATCPNAVLLAPDVAA</sequence>
<keyword evidence="3" id="KW-1185">Reference proteome</keyword>
<evidence type="ECO:0000256" key="1">
    <source>
        <dbReference type="SAM" id="MobiDB-lite"/>
    </source>
</evidence>
<evidence type="ECO:0000313" key="3">
    <source>
        <dbReference type="Proteomes" id="UP000274922"/>
    </source>
</evidence>
<accession>A0A4P9X9J4</accession>
<proteinExistence type="predicted"/>
<dbReference type="AlphaFoldDB" id="A0A4P9X9J4"/>
<feature type="region of interest" description="Disordered" evidence="1">
    <location>
        <begin position="114"/>
        <end position="170"/>
    </location>
</feature>
<reference evidence="3" key="1">
    <citation type="journal article" date="2018" name="Nat. Microbiol.">
        <title>Leveraging single-cell genomics to expand the fungal tree of life.</title>
        <authorList>
            <person name="Ahrendt S.R."/>
            <person name="Quandt C.A."/>
            <person name="Ciobanu D."/>
            <person name="Clum A."/>
            <person name="Salamov A."/>
            <person name="Andreopoulos B."/>
            <person name="Cheng J.F."/>
            <person name="Woyke T."/>
            <person name="Pelin A."/>
            <person name="Henrissat B."/>
            <person name="Reynolds N.K."/>
            <person name="Benny G.L."/>
            <person name="Smith M.E."/>
            <person name="James T.Y."/>
            <person name="Grigoriev I.V."/>
        </authorList>
    </citation>
    <scope>NUCLEOTIDE SEQUENCE [LARGE SCALE GENOMIC DNA]</scope>
    <source>
        <strain evidence="3">ATCC 52028</strain>
    </source>
</reference>
<name>A0A4P9X9J4_9FUNG</name>